<feature type="transmembrane region" description="Helical" evidence="10">
    <location>
        <begin position="43"/>
        <end position="64"/>
    </location>
</feature>
<dbReference type="InterPro" id="IPR003811">
    <property type="entry name" value="G3P_acylTferase_PlsY"/>
</dbReference>
<evidence type="ECO:0000256" key="9">
    <source>
        <dbReference type="ARBA" id="ARBA00023264"/>
    </source>
</evidence>
<name>A0A645JMV7_9ZZZZ</name>
<keyword evidence="8" id="KW-0594">Phospholipid biosynthesis</keyword>
<comment type="caution">
    <text evidence="11">The sequence shown here is derived from an EMBL/GenBank/DDBJ whole genome shotgun (WGS) entry which is preliminary data.</text>
</comment>
<dbReference type="AlphaFoldDB" id="A0A645JMV7"/>
<evidence type="ECO:0000256" key="1">
    <source>
        <dbReference type="ARBA" id="ARBA00022475"/>
    </source>
</evidence>
<organism evidence="11">
    <name type="scientific">bioreactor metagenome</name>
    <dbReference type="NCBI Taxonomy" id="1076179"/>
    <lineage>
        <taxon>unclassified sequences</taxon>
        <taxon>metagenomes</taxon>
        <taxon>ecological metagenomes</taxon>
    </lineage>
</organism>
<dbReference type="GO" id="GO:0004366">
    <property type="term" value="F:glycerol-3-phosphate O-acyltransferase activity"/>
    <property type="evidence" value="ECO:0007669"/>
    <property type="project" value="UniProtKB-EC"/>
</dbReference>
<evidence type="ECO:0000313" key="11">
    <source>
        <dbReference type="EMBL" id="MPN64089.1"/>
    </source>
</evidence>
<dbReference type="PANTHER" id="PTHR30309:SF0">
    <property type="entry name" value="GLYCEROL-3-PHOSPHATE ACYLTRANSFERASE-RELATED"/>
    <property type="match status" value="1"/>
</dbReference>
<dbReference type="PANTHER" id="PTHR30309">
    <property type="entry name" value="INNER MEMBRANE PROTEIN YGIH"/>
    <property type="match status" value="1"/>
</dbReference>
<keyword evidence="2" id="KW-0444">Lipid biosynthesis</keyword>
<keyword evidence="4 10" id="KW-0812">Transmembrane</keyword>
<evidence type="ECO:0000256" key="4">
    <source>
        <dbReference type="ARBA" id="ARBA00022692"/>
    </source>
</evidence>
<keyword evidence="11" id="KW-0012">Acyltransferase</keyword>
<dbReference type="EC" id="2.3.1.15" evidence="11"/>
<keyword evidence="6" id="KW-0443">Lipid metabolism</keyword>
<evidence type="ECO:0000256" key="8">
    <source>
        <dbReference type="ARBA" id="ARBA00023209"/>
    </source>
</evidence>
<keyword evidence="3 11" id="KW-0808">Transferase</keyword>
<dbReference type="GO" id="GO:0043772">
    <property type="term" value="F:acyl-phosphate glycerol-3-phosphate acyltransferase activity"/>
    <property type="evidence" value="ECO:0007669"/>
    <property type="project" value="InterPro"/>
</dbReference>
<evidence type="ECO:0000256" key="2">
    <source>
        <dbReference type="ARBA" id="ARBA00022516"/>
    </source>
</evidence>
<evidence type="ECO:0000256" key="5">
    <source>
        <dbReference type="ARBA" id="ARBA00022989"/>
    </source>
</evidence>
<evidence type="ECO:0000256" key="6">
    <source>
        <dbReference type="ARBA" id="ARBA00023098"/>
    </source>
</evidence>
<dbReference type="EMBL" id="VSSQ01144496">
    <property type="protein sequence ID" value="MPN64089.1"/>
    <property type="molecule type" value="Genomic_DNA"/>
</dbReference>
<keyword evidence="7 10" id="KW-0472">Membrane</keyword>
<keyword evidence="1" id="KW-1003">Cell membrane</keyword>
<keyword evidence="5 10" id="KW-1133">Transmembrane helix</keyword>
<evidence type="ECO:0000256" key="10">
    <source>
        <dbReference type="SAM" id="Phobius"/>
    </source>
</evidence>
<keyword evidence="9" id="KW-1208">Phospholipid metabolism</keyword>
<dbReference type="GO" id="GO:0005886">
    <property type="term" value="C:plasma membrane"/>
    <property type="evidence" value="ECO:0007669"/>
    <property type="project" value="InterPro"/>
</dbReference>
<proteinExistence type="predicted"/>
<dbReference type="SMART" id="SM01207">
    <property type="entry name" value="G3P_acyltransf"/>
    <property type="match status" value="1"/>
</dbReference>
<dbReference type="Pfam" id="PF02660">
    <property type="entry name" value="G3P_acyltransf"/>
    <property type="match status" value="1"/>
</dbReference>
<evidence type="ECO:0000256" key="7">
    <source>
        <dbReference type="ARBA" id="ARBA00023136"/>
    </source>
</evidence>
<gene>
    <name evidence="11" type="primary">plsY_47</name>
    <name evidence="11" type="ORF">SDC9_211860</name>
</gene>
<evidence type="ECO:0000256" key="3">
    <source>
        <dbReference type="ARBA" id="ARBA00022679"/>
    </source>
</evidence>
<sequence length="86" mass="8921">MLAGIDWRIALASLGIWLLVAFISRYSSAAALAAAAAAPIAGYLFLGGVPVIAVLLAMSAILIWRHAANIQRLFAGTEGRIGGKKT</sequence>
<accession>A0A645JMV7</accession>
<protein>
    <submittedName>
        <fullName evidence="11">Glycerol-3-phosphate acyltransferase</fullName>
        <ecNumber evidence="11">2.3.1.15</ecNumber>
    </submittedName>
</protein>
<reference evidence="11" key="1">
    <citation type="submission" date="2019-08" db="EMBL/GenBank/DDBJ databases">
        <authorList>
            <person name="Kucharzyk K."/>
            <person name="Murdoch R.W."/>
            <person name="Higgins S."/>
            <person name="Loffler F."/>
        </authorList>
    </citation>
    <scope>NUCLEOTIDE SEQUENCE</scope>
</reference>
<dbReference type="GO" id="GO:0008654">
    <property type="term" value="P:phospholipid biosynthetic process"/>
    <property type="evidence" value="ECO:0007669"/>
    <property type="project" value="UniProtKB-KW"/>
</dbReference>